<reference evidence="9 10" key="1">
    <citation type="journal article" date="2023" name="G3 (Bethesda)">
        <title>A chromosome-length genome assembly and annotation of blackberry (Rubus argutus, cv. 'Hillquist').</title>
        <authorList>
            <person name="Bruna T."/>
            <person name="Aryal R."/>
            <person name="Dudchenko O."/>
            <person name="Sargent D.J."/>
            <person name="Mead D."/>
            <person name="Buti M."/>
            <person name="Cavallini A."/>
            <person name="Hytonen T."/>
            <person name="Andres J."/>
            <person name="Pham M."/>
            <person name="Weisz D."/>
            <person name="Mascagni F."/>
            <person name="Usai G."/>
            <person name="Natali L."/>
            <person name="Bassil N."/>
            <person name="Fernandez G.E."/>
            <person name="Lomsadze A."/>
            <person name="Armour M."/>
            <person name="Olukolu B."/>
            <person name="Poorten T."/>
            <person name="Britton C."/>
            <person name="Davik J."/>
            <person name="Ashrafi H."/>
            <person name="Aiden E.L."/>
            <person name="Borodovsky M."/>
            <person name="Worthington M."/>
        </authorList>
    </citation>
    <scope>NUCLEOTIDE SEQUENCE [LARGE SCALE GENOMIC DNA]</scope>
    <source>
        <strain evidence="9">PI 553951</strain>
    </source>
</reference>
<dbReference type="GO" id="GO:0005886">
    <property type="term" value="C:plasma membrane"/>
    <property type="evidence" value="ECO:0007669"/>
    <property type="project" value="UniProtKB-SubCell"/>
</dbReference>
<dbReference type="SUPFAM" id="SSF49764">
    <property type="entry name" value="HSP20-like chaperones"/>
    <property type="match status" value="1"/>
</dbReference>
<evidence type="ECO:0000256" key="4">
    <source>
        <dbReference type="PROSITE-ProRule" id="PRU00285"/>
    </source>
</evidence>
<keyword evidence="2" id="KW-1003">Cell membrane</keyword>
<feature type="compositionally biased region" description="Polar residues" evidence="6">
    <location>
        <begin position="120"/>
        <end position="129"/>
    </location>
</feature>
<comment type="similarity">
    <text evidence="4 5">Belongs to the small heat shock protein (HSP20) family.</text>
</comment>
<dbReference type="GO" id="GO:0034605">
    <property type="term" value="P:cellular response to heat"/>
    <property type="evidence" value="ECO:0007669"/>
    <property type="project" value="TreeGrafter"/>
</dbReference>
<dbReference type="CDD" id="cd06464">
    <property type="entry name" value="ACD_sHsps-like"/>
    <property type="match status" value="1"/>
</dbReference>
<gene>
    <name evidence="9" type="ORF">M0R45_022926</name>
</gene>
<evidence type="ECO:0000313" key="9">
    <source>
        <dbReference type="EMBL" id="KAK9925655.1"/>
    </source>
</evidence>
<evidence type="ECO:0000256" key="7">
    <source>
        <dbReference type="SAM" id="Phobius"/>
    </source>
</evidence>
<proteinExistence type="inferred from homology"/>
<comment type="subcellular location">
    <subcellularLocation>
        <location evidence="1">Cell membrane</location>
        <topology evidence="1">Single-pass membrane protein</topology>
    </subcellularLocation>
</comment>
<evidence type="ECO:0000256" key="2">
    <source>
        <dbReference type="ARBA" id="ARBA00022475"/>
    </source>
</evidence>
<dbReference type="PANTHER" id="PTHR43670">
    <property type="entry name" value="HEAT SHOCK PROTEIN 26"/>
    <property type="match status" value="1"/>
</dbReference>
<dbReference type="Proteomes" id="UP001457282">
    <property type="component" value="Unassembled WGS sequence"/>
</dbReference>
<evidence type="ECO:0000259" key="8">
    <source>
        <dbReference type="PROSITE" id="PS01031"/>
    </source>
</evidence>
<organism evidence="9 10">
    <name type="scientific">Rubus argutus</name>
    <name type="common">Southern blackberry</name>
    <dbReference type="NCBI Taxonomy" id="59490"/>
    <lineage>
        <taxon>Eukaryota</taxon>
        <taxon>Viridiplantae</taxon>
        <taxon>Streptophyta</taxon>
        <taxon>Embryophyta</taxon>
        <taxon>Tracheophyta</taxon>
        <taxon>Spermatophyta</taxon>
        <taxon>Magnoliopsida</taxon>
        <taxon>eudicotyledons</taxon>
        <taxon>Gunneridae</taxon>
        <taxon>Pentapetalae</taxon>
        <taxon>rosids</taxon>
        <taxon>fabids</taxon>
        <taxon>Rosales</taxon>
        <taxon>Rosaceae</taxon>
        <taxon>Rosoideae</taxon>
        <taxon>Rosoideae incertae sedis</taxon>
        <taxon>Rubus</taxon>
    </lineage>
</organism>
<keyword evidence="7" id="KW-1133">Transmembrane helix</keyword>
<dbReference type="PROSITE" id="PS01031">
    <property type="entry name" value="SHSP"/>
    <property type="match status" value="1"/>
</dbReference>
<accession>A0AAW1WL88</accession>
<dbReference type="GO" id="GO:0006952">
    <property type="term" value="P:defense response"/>
    <property type="evidence" value="ECO:0007669"/>
    <property type="project" value="UniProtKB-KW"/>
</dbReference>
<evidence type="ECO:0000256" key="3">
    <source>
        <dbReference type="ARBA" id="ARBA00022821"/>
    </source>
</evidence>
<keyword evidence="10" id="KW-1185">Reference proteome</keyword>
<keyword evidence="7" id="KW-0812">Transmembrane</keyword>
<dbReference type="EMBL" id="JBEDUW010000005">
    <property type="protein sequence ID" value="KAK9925655.1"/>
    <property type="molecule type" value="Genomic_DNA"/>
</dbReference>
<evidence type="ECO:0000256" key="6">
    <source>
        <dbReference type="SAM" id="MobiDB-lite"/>
    </source>
</evidence>
<evidence type="ECO:0000313" key="10">
    <source>
        <dbReference type="Proteomes" id="UP001457282"/>
    </source>
</evidence>
<dbReference type="InterPro" id="IPR002068">
    <property type="entry name" value="A-crystallin/Hsp20_dom"/>
</dbReference>
<dbReference type="PANTHER" id="PTHR43670:SF118">
    <property type="entry name" value="HSP20_ALPHA CRYSTALLIN FAMILY PROTEIN"/>
    <property type="match status" value="1"/>
</dbReference>
<protein>
    <recommendedName>
        <fullName evidence="8">SHSP domain-containing protein</fullName>
    </recommendedName>
</protein>
<dbReference type="Gene3D" id="2.60.40.790">
    <property type="match status" value="1"/>
</dbReference>
<dbReference type="AlphaFoldDB" id="A0AAW1WL88"/>
<feature type="domain" description="SHSP" evidence="8">
    <location>
        <begin position="10"/>
        <end position="117"/>
    </location>
</feature>
<keyword evidence="3" id="KW-0611">Plant defense</keyword>
<dbReference type="Pfam" id="PF00011">
    <property type="entry name" value="HSP20"/>
    <property type="match status" value="1"/>
</dbReference>
<name>A0AAW1WL88_RUBAR</name>
<keyword evidence="7" id="KW-0472">Membrane</keyword>
<feature type="transmembrane region" description="Helical" evidence="7">
    <location>
        <begin position="183"/>
        <end position="203"/>
    </location>
</feature>
<feature type="region of interest" description="Disordered" evidence="6">
    <location>
        <begin position="102"/>
        <end position="130"/>
    </location>
</feature>
<evidence type="ECO:0000256" key="5">
    <source>
        <dbReference type="RuleBase" id="RU003616"/>
    </source>
</evidence>
<evidence type="ECO:0000256" key="1">
    <source>
        <dbReference type="ARBA" id="ARBA00004162"/>
    </source>
</evidence>
<comment type="caution">
    <text evidence="9">The sequence shown here is derived from an EMBL/GenBank/DDBJ whole genome shotgun (WGS) entry which is preliminary data.</text>
</comment>
<sequence>MDECKAARIDIQPQRYEDFEPYCKWHTPDNIFEIHLQGFRKEHLSVRTNQLGMLTIHGERPLDQTQSTWSRFHKEIKLPKNCDANRVAAKFVGGLLTITMPPQAQSSSEKPPTINHENLPKSSNIGNQTKNDKAIDKVQLTKHNNPDENDALLDEEVKPAGSCEFRPTSSASDARFKRGKYHIAVKLVLVVAVVVTFGFGAYVKYQHDHSICIYCHNT</sequence>
<dbReference type="InterPro" id="IPR008978">
    <property type="entry name" value="HSP20-like_chaperone"/>
</dbReference>